<evidence type="ECO:0000256" key="5">
    <source>
        <dbReference type="PROSITE-ProRule" id="PRU00169"/>
    </source>
</evidence>
<dbReference type="CDD" id="cd06170">
    <property type="entry name" value="LuxR_C_like"/>
    <property type="match status" value="1"/>
</dbReference>
<dbReference type="InterPro" id="IPR000792">
    <property type="entry name" value="Tscrpt_reg_LuxR_C"/>
</dbReference>
<dbReference type="Gene3D" id="3.40.50.2300">
    <property type="match status" value="1"/>
</dbReference>
<evidence type="ECO:0000313" key="9">
    <source>
        <dbReference type="Proteomes" id="UP000245728"/>
    </source>
</evidence>
<dbReference type="SMART" id="SM00448">
    <property type="entry name" value="REC"/>
    <property type="match status" value="1"/>
</dbReference>
<evidence type="ECO:0000256" key="4">
    <source>
        <dbReference type="ARBA" id="ARBA00023163"/>
    </source>
</evidence>
<dbReference type="RefSeq" id="WP_109340399.1">
    <property type="nucleotide sequence ID" value="NZ_CP029347.1"/>
</dbReference>
<dbReference type="PANTHER" id="PTHR43214:SF24">
    <property type="entry name" value="TRANSCRIPTIONAL REGULATORY PROTEIN NARL-RELATED"/>
    <property type="match status" value="1"/>
</dbReference>
<dbReference type="Pfam" id="PF00196">
    <property type="entry name" value="GerE"/>
    <property type="match status" value="1"/>
</dbReference>
<dbReference type="PROSITE" id="PS50043">
    <property type="entry name" value="HTH_LUXR_2"/>
    <property type="match status" value="1"/>
</dbReference>
<dbReference type="SUPFAM" id="SSF52172">
    <property type="entry name" value="CheY-like"/>
    <property type="match status" value="1"/>
</dbReference>
<dbReference type="SMART" id="SM00421">
    <property type="entry name" value="HTH_LUXR"/>
    <property type="match status" value="1"/>
</dbReference>
<dbReference type="InterPro" id="IPR039420">
    <property type="entry name" value="WalR-like"/>
</dbReference>
<evidence type="ECO:0000256" key="1">
    <source>
        <dbReference type="ARBA" id="ARBA00022553"/>
    </source>
</evidence>
<keyword evidence="4" id="KW-0804">Transcription</keyword>
<dbReference type="PROSITE" id="PS50110">
    <property type="entry name" value="RESPONSE_REGULATORY"/>
    <property type="match status" value="1"/>
</dbReference>
<dbReference type="GO" id="GO:0006355">
    <property type="term" value="P:regulation of DNA-templated transcription"/>
    <property type="evidence" value="ECO:0007669"/>
    <property type="project" value="InterPro"/>
</dbReference>
<dbReference type="InterPro" id="IPR011006">
    <property type="entry name" value="CheY-like_superfamily"/>
</dbReference>
<keyword evidence="2" id="KW-0805">Transcription regulation</keyword>
<feature type="modified residue" description="4-aspartylphosphate" evidence="5">
    <location>
        <position position="55"/>
    </location>
</feature>
<accession>A0A2S2E5D3</accession>
<dbReference type="AlphaFoldDB" id="A0A2S2E5D3"/>
<dbReference type="PRINTS" id="PR00038">
    <property type="entry name" value="HTHLUXR"/>
</dbReference>
<keyword evidence="1 5" id="KW-0597">Phosphoprotein</keyword>
<dbReference type="CDD" id="cd17535">
    <property type="entry name" value="REC_NarL-like"/>
    <property type="match status" value="1"/>
</dbReference>
<evidence type="ECO:0000313" key="8">
    <source>
        <dbReference type="EMBL" id="AWL12864.1"/>
    </source>
</evidence>
<gene>
    <name evidence="8" type="ORF">HMF8227_02412</name>
</gene>
<sequence>MSIRVMLVDDQMLIRQGIAGLLALSEQVSVVAQVDSGEAALATLKKTQVDVILMDIRMPKMDGIDTLTALRKSGDTTPVIMLTTFNDHELVMNAIKAGASGYLLKDVSLDTLVEGIERVHKGETLIQPVVSEQILQGLKGMRRDFESYERPEALSDKEVETLRLMAAGCSNKEIAEALFKSEGTVKNQVSSIMAKLGVRDRTRAVLKAIELGLI</sequence>
<dbReference type="Proteomes" id="UP000245728">
    <property type="component" value="Chromosome"/>
</dbReference>
<keyword evidence="3" id="KW-0238">DNA-binding</keyword>
<feature type="domain" description="Response regulatory" evidence="7">
    <location>
        <begin position="4"/>
        <end position="120"/>
    </location>
</feature>
<dbReference type="InterPro" id="IPR016032">
    <property type="entry name" value="Sig_transdc_resp-reg_C-effctor"/>
</dbReference>
<evidence type="ECO:0000256" key="2">
    <source>
        <dbReference type="ARBA" id="ARBA00023015"/>
    </source>
</evidence>
<reference evidence="8 9" key="1">
    <citation type="submission" date="2018-05" db="EMBL/GenBank/DDBJ databases">
        <title>Salinimonas sp. HMF8227 Genome sequencing and assembly.</title>
        <authorList>
            <person name="Kang H."/>
            <person name="Kang J."/>
            <person name="Cha I."/>
            <person name="Kim H."/>
            <person name="Joh K."/>
        </authorList>
    </citation>
    <scope>NUCLEOTIDE SEQUENCE [LARGE SCALE GENOMIC DNA]</scope>
    <source>
        <strain evidence="8 9">HMF8227</strain>
    </source>
</reference>
<dbReference type="EMBL" id="CP029347">
    <property type="protein sequence ID" value="AWL12864.1"/>
    <property type="molecule type" value="Genomic_DNA"/>
</dbReference>
<name>A0A2S2E5D3_9ALTE</name>
<feature type="domain" description="HTH luxR-type" evidence="6">
    <location>
        <begin position="147"/>
        <end position="212"/>
    </location>
</feature>
<evidence type="ECO:0000259" key="6">
    <source>
        <dbReference type="PROSITE" id="PS50043"/>
    </source>
</evidence>
<evidence type="ECO:0000259" key="7">
    <source>
        <dbReference type="PROSITE" id="PS50110"/>
    </source>
</evidence>
<protein>
    <submittedName>
        <fullName evidence="8">Chemotaxis response regulator protein-glutamate methylesterase of group 1 operon</fullName>
    </submittedName>
</protein>
<dbReference type="KEGG" id="salh:HMF8227_02412"/>
<dbReference type="Pfam" id="PF00072">
    <property type="entry name" value="Response_reg"/>
    <property type="match status" value="1"/>
</dbReference>
<organism evidence="8 9">
    <name type="scientific">Saliniradius amylolyticus</name>
    <dbReference type="NCBI Taxonomy" id="2183582"/>
    <lineage>
        <taxon>Bacteria</taxon>
        <taxon>Pseudomonadati</taxon>
        <taxon>Pseudomonadota</taxon>
        <taxon>Gammaproteobacteria</taxon>
        <taxon>Alteromonadales</taxon>
        <taxon>Alteromonadaceae</taxon>
        <taxon>Saliniradius</taxon>
    </lineage>
</organism>
<dbReference type="PANTHER" id="PTHR43214">
    <property type="entry name" value="TWO-COMPONENT RESPONSE REGULATOR"/>
    <property type="match status" value="1"/>
</dbReference>
<dbReference type="SUPFAM" id="SSF46894">
    <property type="entry name" value="C-terminal effector domain of the bipartite response regulators"/>
    <property type="match status" value="1"/>
</dbReference>
<dbReference type="InterPro" id="IPR058245">
    <property type="entry name" value="NreC/VraR/RcsB-like_REC"/>
</dbReference>
<dbReference type="OrthoDB" id="9796655at2"/>
<evidence type="ECO:0000256" key="3">
    <source>
        <dbReference type="ARBA" id="ARBA00023125"/>
    </source>
</evidence>
<dbReference type="GO" id="GO:0000160">
    <property type="term" value="P:phosphorelay signal transduction system"/>
    <property type="evidence" value="ECO:0007669"/>
    <property type="project" value="InterPro"/>
</dbReference>
<proteinExistence type="predicted"/>
<keyword evidence="9" id="KW-1185">Reference proteome</keyword>
<dbReference type="InterPro" id="IPR001789">
    <property type="entry name" value="Sig_transdc_resp-reg_receiver"/>
</dbReference>
<dbReference type="GO" id="GO:0003677">
    <property type="term" value="F:DNA binding"/>
    <property type="evidence" value="ECO:0007669"/>
    <property type="project" value="UniProtKB-KW"/>
</dbReference>